<evidence type="ECO:0000256" key="12">
    <source>
        <dbReference type="PROSITE-ProRule" id="PRU00309"/>
    </source>
</evidence>
<dbReference type="SUPFAM" id="SSF57716">
    <property type="entry name" value="Glucocorticoid receptor-like (DNA-binding domain)"/>
    <property type="match status" value="1"/>
</dbReference>
<organism evidence="16 17">
    <name type="scientific">Collichthys lucidus</name>
    <name type="common">Big head croaker</name>
    <name type="synonym">Sciaena lucida</name>
    <dbReference type="NCBI Taxonomy" id="240159"/>
    <lineage>
        <taxon>Eukaryota</taxon>
        <taxon>Metazoa</taxon>
        <taxon>Chordata</taxon>
        <taxon>Craniata</taxon>
        <taxon>Vertebrata</taxon>
        <taxon>Euteleostomi</taxon>
        <taxon>Actinopterygii</taxon>
        <taxon>Neopterygii</taxon>
        <taxon>Teleostei</taxon>
        <taxon>Neoteleostei</taxon>
        <taxon>Acanthomorphata</taxon>
        <taxon>Eupercaria</taxon>
        <taxon>Sciaenidae</taxon>
        <taxon>Collichthys</taxon>
    </lineage>
</organism>
<dbReference type="EMBL" id="CM014100">
    <property type="protein sequence ID" value="TKS91269.1"/>
    <property type="molecule type" value="Genomic_DNA"/>
</dbReference>
<accession>A0A4U5VS39</accession>
<dbReference type="InterPro" id="IPR038441">
    <property type="entry name" value="THAP_Znf_sf"/>
</dbReference>
<feature type="compositionally biased region" description="Basic and acidic residues" evidence="14">
    <location>
        <begin position="166"/>
        <end position="176"/>
    </location>
</feature>
<reference evidence="16 17" key="1">
    <citation type="submission" date="2019-01" db="EMBL/GenBank/DDBJ databases">
        <title>Genome Assembly of Collichthys lucidus.</title>
        <authorList>
            <person name="Cai M."/>
            <person name="Xiao S."/>
        </authorList>
    </citation>
    <scope>NUCLEOTIDE SEQUENCE [LARGE SCALE GENOMIC DNA]</scope>
    <source>
        <strain evidence="16">JT15FE1705JMU</strain>
        <tissue evidence="16">Muscle</tissue>
    </source>
</reference>
<sequence length="252" mass="27718">MGRHCSFPGCKNTSGLHSFPADPDIRRQWMRALGLPDRDLPPRAGVCNRHFSRDCFSNLMEVEMGFTRVSVLKSHAVPEVARPEHFLPANLVPGGLELRPKPTREIGCQTEPVLRKHAAGQADIKPLRRSKAVQARAPNRSVSCDTGSLVAVPEILKVSSTPVKRTRSEVSPDESRPGGADHTMKGTRTTDHSPSQFVVHEDRLMELFERCPLCTGSCVVSKAVTGTLLQVKQSCAHCQYLHQWSSQPAGNI</sequence>
<evidence type="ECO:0000256" key="11">
    <source>
        <dbReference type="ARBA" id="ARBA00023306"/>
    </source>
</evidence>
<feature type="region of interest" description="Disordered" evidence="14">
    <location>
        <begin position="162"/>
        <end position="194"/>
    </location>
</feature>
<dbReference type="PROSITE" id="PS50950">
    <property type="entry name" value="ZF_THAP"/>
    <property type="match status" value="1"/>
</dbReference>
<comment type="subcellular location">
    <subcellularLocation>
        <location evidence="1 13">Nucleus</location>
        <location evidence="1 13">Nucleoplasm</location>
    </subcellularLocation>
</comment>
<evidence type="ECO:0000256" key="3">
    <source>
        <dbReference type="ARBA" id="ARBA00022723"/>
    </source>
</evidence>
<dbReference type="STRING" id="240159.A0A4U5VS39"/>
<keyword evidence="8 12" id="KW-0238">DNA-binding</keyword>
<evidence type="ECO:0000256" key="1">
    <source>
        <dbReference type="ARBA" id="ARBA00004642"/>
    </source>
</evidence>
<evidence type="ECO:0000256" key="10">
    <source>
        <dbReference type="ARBA" id="ARBA00023242"/>
    </source>
</evidence>
<keyword evidence="6 13" id="KW-0805">Transcription regulation</keyword>
<proteinExistence type="inferred from homology"/>
<feature type="compositionally biased region" description="Basic and acidic residues" evidence="14">
    <location>
        <begin position="182"/>
        <end position="191"/>
    </location>
</feature>
<dbReference type="Pfam" id="PF05485">
    <property type="entry name" value="THAP"/>
    <property type="match status" value="1"/>
</dbReference>
<evidence type="ECO:0000256" key="13">
    <source>
        <dbReference type="RuleBase" id="RU369073"/>
    </source>
</evidence>
<keyword evidence="17" id="KW-1185">Reference proteome</keyword>
<dbReference type="Gene3D" id="6.20.210.20">
    <property type="entry name" value="THAP domain"/>
    <property type="match status" value="1"/>
</dbReference>
<evidence type="ECO:0000256" key="4">
    <source>
        <dbReference type="ARBA" id="ARBA00022771"/>
    </source>
</evidence>
<feature type="domain" description="THAP-type" evidence="15">
    <location>
        <begin position="1"/>
        <end position="81"/>
    </location>
</feature>
<evidence type="ECO:0000256" key="7">
    <source>
        <dbReference type="ARBA" id="ARBA00023054"/>
    </source>
</evidence>
<comment type="similarity">
    <text evidence="2 13">Belongs to the THAP1 family.</text>
</comment>
<dbReference type="GO" id="GO:0005654">
    <property type="term" value="C:nucleoplasm"/>
    <property type="evidence" value="ECO:0007669"/>
    <property type="project" value="UniProtKB-SubCell"/>
</dbReference>
<feature type="region of interest" description="Disordered" evidence="14">
    <location>
        <begin position="118"/>
        <end position="138"/>
    </location>
</feature>
<evidence type="ECO:0000256" key="9">
    <source>
        <dbReference type="ARBA" id="ARBA00023163"/>
    </source>
</evidence>
<keyword evidence="11 13" id="KW-0131">Cell cycle</keyword>
<evidence type="ECO:0000256" key="5">
    <source>
        <dbReference type="ARBA" id="ARBA00022833"/>
    </source>
</evidence>
<dbReference type="Proteomes" id="UP000298787">
    <property type="component" value="Chromosome 23"/>
</dbReference>
<evidence type="ECO:0000256" key="8">
    <source>
        <dbReference type="ARBA" id="ARBA00023125"/>
    </source>
</evidence>
<keyword evidence="4 12" id="KW-0863">Zinc-finger</keyword>
<comment type="function">
    <text evidence="13">DNA-binding transcription regulator that regulates endothelial cell proliferation and G1/S cell-cycle progression. Specifically binds the 5'-[AT]NTNN[GT]GGCA[AGT]-3' core DNA sequence and acts by modulating expression of pRB-E2F cell-cycle target genes.</text>
</comment>
<dbReference type="GO" id="GO:0008270">
    <property type="term" value="F:zinc ion binding"/>
    <property type="evidence" value="ECO:0007669"/>
    <property type="project" value="UniProtKB-KW"/>
</dbReference>
<evidence type="ECO:0000256" key="2">
    <source>
        <dbReference type="ARBA" id="ARBA00006177"/>
    </source>
</evidence>
<dbReference type="PANTHER" id="PTHR46600:SF1">
    <property type="entry name" value="THAP DOMAIN-CONTAINING PROTEIN 1"/>
    <property type="match status" value="1"/>
</dbReference>
<keyword evidence="5" id="KW-0862">Zinc</keyword>
<keyword evidence="10 13" id="KW-0539">Nucleus</keyword>
<evidence type="ECO:0000259" key="15">
    <source>
        <dbReference type="PROSITE" id="PS50950"/>
    </source>
</evidence>
<dbReference type="GO" id="GO:0043565">
    <property type="term" value="F:sequence-specific DNA binding"/>
    <property type="evidence" value="ECO:0007669"/>
    <property type="project" value="UniProtKB-UniRule"/>
</dbReference>
<gene>
    <name evidence="16" type="ORF">D9C73_026533</name>
</gene>
<dbReference type="AlphaFoldDB" id="A0A4U5VS39"/>
<evidence type="ECO:0000256" key="14">
    <source>
        <dbReference type="SAM" id="MobiDB-lite"/>
    </source>
</evidence>
<keyword evidence="9 13" id="KW-0804">Transcription</keyword>
<evidence type="ECO:0000313" key="16">
    <source>
        <dbReference type="EMBL" id="TKS91269.1"/>
    </source>
</evidence>
<dbReference type="SMART" id="SM00692">
    <property type="entry name" value="DM3"/>
    <property type="match status" value="1"/>
</dbReference>
<keyword evidence="3" id="KW-0479">Metal-binding</keyword>
<protein>
    <recommendedName>
        <fullName evidence="13">THAP domain-containing protein 1</fullName>
    </recommendedName>
</protein>
<keyword evidence="7 13" id="KW-0175">Coiled coil</keyword>
<evidence type="ECO:0000313" key="17">
    <source>
        <dbReference type="Proteomes" id="UP000298787"/>
    </source>
</evidence>
<dbReference type="InterPro" id="IPR026516">
    <property type="entry name" value="THAP1/10"/>
</dbReference>
<name>A0A4U5VS39_COLLU</name>
<dbReference type="GO" id="GO:0003700">
    <property type="term" value="F:DNA-binding transcription factor activity"/>
    <property type="evidence" value="ECO:0007669"/>
    <property type="project" value="UniProtKB-UniRule"/>
</dbReference>
<dbReference type="PANTHER" id="PTHR46600">
    <property type="entry name" value="THAP DOMAIN-CONTAINING"/>
    <property type="match status" value="1"/>
</dbReference>
<evidence type="ECO:0000256" key="6">
    <source>
        <dbReference type="ARBA" id="ARBA00023015"/>
    </source>
</evidence>
<dbReference type="GO" id="GO:0001935">
    <property type="term" value="P:endothelial cell proliferation"/>
    <property type="evidence" value="ECO:0007669"/>
    <property type="project" value="UniProtKB-UniRule"/>
</dbReference>
<dbReference type="SMART" id="SM00980">
    <property type="entry name" value="THAP"/>
    <property type="match status" value="1"/>
</dbReference>
<dbReference type="InterPro" id="IPR006612">
    <property type="entry name" value="THAP_Znf"/>
</dbReference>